<dbReference type="EMBL" id="MNCJ02000320">
    <property type="protein sequence ID" value="KAF5807516.1"/>
    <property type="molecule type" value="Genomic_DNA"/>
</dbReference>
<organism evidence="1 2">
    <name type="scientific">Helianthus annuus</name>
    <name type="common">Common sunflower</name>
    <dbReference type="NCBI Taxonomy" id="4232"/>
    <lineage>
        <taxon>Eukaryota</taxon>
        <taxon>Viridiplantae</taxon>
        <taxon>Streptophyta</taxon>
        <taxon>Embryophyta</taxon>
        <taxon>Tracheophyta</taxon>
        <taxon>Spermatophyta</taxon>
        <taxon>Magnoliopsida</taxon>
        <taxon>eudicotyledons</taxon>
        <taxon>Gunneridae</taxon>
        <taxon>Pentapetalae</taxon>
        <taxon>asterids</taxon>
        <taxon>campanulids</taxon>
        <taxon>Asterales</taxon>
        <taxon>Asteraceae</taxon>
        <taxon>Asteroideae</taxon>
        <taxon>Heliantheae alliance</taxon>
        <taxon>Heliantheae</taxon>
        <taxon>Helianthus</taxon>
    </lineage>
</organism>
<accession>A0A9K3NP55</accession>
<sequence length="50" mass="5285">MAGMELGYACTVTELVYAYAVRMSAGYYNGNGRVGFIDGAVDVVALIQFG</sequence>
<comment type="caution">
    <text evidence="1">The sequence shown here is derived from an EMBL/GenBank/DDBJ whole genome shotgun (WGS) entry which is preliminary data.</text>
</comment>
<protein>
    <submittedName>
        <fullName evidence="1">Uncharacterized protein</fullName>
    </submittedName>
</protein>
<gene>
    <name evidence="1" type="ORF">HanXRQr2_Chr05g0234561</name>
</gene>
<evidence type="ECO:0000313" key="2">
    <source>
        <dbReference type="Proteomes" id="UP000215914"/>
    </source>
</evidence>
<reference evidence="1" key="1">
    <citation type="journal article" date="2017" name="Nature">
        <title>The sunflower genome provides insights into oil metabolism, flowering and Asterid evolution.</title>
        <authorList>
            <person name="Badouin H."/>
            <person name="Gouzy J."/>
            <person name="Grassa C.J."/>
            <person name="Murat F."/>
            <person name="Staton S.E."/>
            <person name="Cottret L."/>
            <person name="Lelandais-Briere C."/>
            <person name="Owens G.L."/>
            <person name="Carrere S."/>
            <person name="Mayjonade B."/>
            <person name="Legrand L."/>
            <person name="Gill N."/>
            <person name="Kane N.C."/>
            <person name="Bowers J.E."/>
            <person name="Hubner S."/>
            <person name="Bellec A."/>
            <person name="Berard A."/>
            <person name="Berges H."/>
            <person name="Blanchet N."/>
            <person name="Boniface M.C."/>
            <person name="Brunel D."/>
            <person name="Catrice O."/>
            <person name="Chaidir N."/>
            <person name="Claudel C."/>
            <person name="Donnadieu C."/>
            <person name="Faraut T."/>
            <person name="Fievet G."/>
            <person name="Helmstetter N."/>
            <person name="King M."/>
            <person name="Knapp S.J."/>
            <person name="Lai Z."/>
            <person name="Le Paslier M.C."/>
            <person name="Lippi Y."/>
            <person name="Lorenzon L."/>
            <person name="Mandel J.R."/>
            <person name="Marage G."/>
            <person name="Marchand G."/>
            <person name="Marquand E."/>
            <person name="Bret-Mestries E."/>
            <person name="Morien E."/>
            <person name="Nambeesan S."/>
            <person name="Nguyen T."/>
            <person name="Pegot-Espagnet P."/>
            <person name="Pouilly N."/>
            <person name="Raftis F."/>
            <person name="Sallet E."/>
            <person name="Schiex T."/>
            <person name="Thomas J."/>
            <person name="Vandecasteele C."/>
            <person name="Vares D."/>
            <person name="Vear F."/>
            <person name="Vautrin S."/>
            <person name="Crespi M."/>
            <person name="Mangin B."/>
            <person name="Burke J.M."/>
            <person name="Salse J."/>
            <person name="Munos S."/>
            <person name="Vincourt P."/>
            <person name="Rieseberg L.H."/>
            <person name="Langlade N.B."/>
        </authorList>
    </citation>
    <scope>NUCLEOTIDE SEQUENCE</scope>
    <source>
        <tissue evidence="1">Leaves</tissue>
    </source>
</reference>
<keyword evidence="2" id="KW-1185">Reference proteome</keyword>
<proteinExistence type="predicted"/>
<dbReference type="Gramene" id="mRNA:HanXRQr2_Chr05g0234561">
    <property type="protein sequence ID" value="mRNA:HanXRQr2_Chr05g0234561"/>
    <property type="gene ID" value="HanXRQr2_Chr05g0234561"/>
</dbReference>
<reference evidence="1" key="2">
    <citation type="submission" date="2020-06" db="EMBL/GenBank/DDBJ databases">
        <title>Helianthus annuus Genome sequencing and assembly Release 2.</title>
        <authorList>
            <person name="Gouzy J."/>
            <person name="Langlade N."/>
            <person name="Munos S."/>
        </authorList>
    </citation>
    <scope>NUCLEOTIDE SEQUENCE</scope>
    <source>
        <tissue evidence="1">Leaves</tissue>
    </source>
</reference>
<evidence type="ECO:0000313" key="1">
    <source>
        <dbReference type="EMBL" id="KAF5807516.1"/>
    </source>
</evidence>
<name>A0A9K3NP55_HELAN</name>
<dbReference type="AlphaFoldDB" id="A0A9K3NP55"/>
<dbReference type="Proteomes" id="UP000215914">
    <property type="component" value="Unassembled WGS sequence"/>
</dbReference>